<feature type="compositionally biased region" description="Low complexity" evidence="1">
    <location>
        <begin position="460"/>
        <end position="471"/>
    </location>
</feature>
<proteinExistence type="predicted"/>
<reference evidence="2 3" key="1">
    <citation type="submission" date="2024-02" db="EMBL/GenBank/DDBJ databases">
        <title>De novo assembly and annotation of 12 fungi associated with fruit tree decline syndrome in Ontario, Canada.</title>
        <authorList>
            <person name="Sulman M."/>
            <person name="Ellouze W."/>
            <person name="Ilyukhin E."/>
        </authorList>
    </citation>
    <scope>NUCLEOTIDE SEQUENCE [LARGE SCALE GENOMIC DNA]</scope>
    <source>
        <strain evidence="2 3">M11/M66-122</strain>
    </source>
</reference>
<evidence type="ECO:0008006" key="4">
    <source>
        <dbReference type="Google" id="ProtNLM"/>
    </source>
</evidence>
<feature type="compositionally biased region" description="Low complexity" evidence="1">
    <location>
        <begin position="120"/>
        <end position="135"/>
    </location>
</feature>
<name>A0AAN9YRG2_9PEZI</name>
<feature type="compositionally biased region" description="Low complexity" evidence="1">
    <location>
        <begin position="10"/>
        <end position="20"/>
    </location>
</feature>
<feature type="compositionally biased region" description="Basic and acidic residues" evidence="1">
    <location>
        <begin position="332"/>
        <end position="345"/>
    </location>
</feature>
<keyword evidence="3" id="KW-1185">Reference proteome</keyword>
<evidence type="ECO:0000313" key="2">
    <source>
        <dbReference type="EMBL" id="KAK7754641.1"/>
    </source>
</evidence>
<dbReference type="EMBL" id="JAKJXP020000019">
    <property type="protein sequence ID" value="KAK7754641.1"/>
    <property type="molecule type" value="Genomic_DNA"/>
</dbReference>
<feature type="region of interest" description="Disordered" evidence="1">
    <location>
        <begin position="1"/>
        <end position="21"/>
    </location>
</feature>
<feature type="region of interest" description="Disordered" evidence="1">
    <location>
        <begin position="214"/>
        <end position="345"/>
    </location>
</feature>
<sequence length="595" mass="62054">METSTRRGTAAIPQQQAAAATDVDVTRTAPLPLDPVPGATLYDLEISRRRRARGRGPLRTGCREIDEEALLGGFGRGCVVGISAEEVDFGVLVGLQTIAHSLVFHDGGDGDGNGGDTKGSGETTSTTTTASADANDAIRRPRVTIITTLAATAILPLLRDVVRAQVLAKLGEPATTQPGNLGAGNAEVRACLECISISQVFDIEGLWEVLSELEMPPLPPPPPAAPGETGGGNEKGPATEEGADASRPSMAVATSSQKSPSPPPPPPLRVRDRMEEIGDSEDEGDELSPSPSPPHSPSQPPSLPAAAASEPGPPAPQPQHQAQPQAEEEAELEPRQAQKDVMEDSHSHMPDIILVTHFSSLLTTLFTQRDKASAHSALNLLSTHLRYLARSSSSSSSSSTTGPLIMLLNSTSFSPSPLSAVPTNPNDPQLPPPPPPQEGGFKSHRPLDPTLRSIFNPPGATTTTHTAAAAAAAARRNKPAYGATFAQFLDLHLLCTRVPRGRADADAEAGATATTSTTGSGKAWVVEVLLDEVGVWDWKGGGGGEEGEGKGKGKGELMTTRRFREQRWGAVDVSGRGSGVRIVDAFRARRAGAGV</sequence>
<protein>
    <recommendedName>
        <fullName evidence="4">Fasciclin domain family protein</fullName>
    </recommendedName>
</protein>
<feature type="compositionally biased region" description="Pro residues" evidence="1">
    <location>
        <begin position="290"/>
        <end position="303"/>
    </location>
</feature>
<feature type="region of interest" description="Disordered" evidence="1">
    <location>
        <begin position="415"/>
        <end position="471"/>
    </location>
</feature>
<evidence type="ECO:0000256" key="1">
    <source>
        <dbReference type="SAM" id="MobiDB-lite"/>
    </source>
</evidence>
<accession>A0AAN9YRG2</accession>
<comment type="caution">
    <text evidence="2">The sequence shown here is derived from an EMBL/GenBank/DDBJ whole genome shotgun (WGS) entry which is preliminary data.</text>
</comment>
<organism evidence="2 3">
    <name type="scientific">Diatrype stigma</name>
    <dbReference type="NCBI Taxonomy" id="117547"/>
    <lineage>
        <taxon>Eukaryota</taxon>
        <taxon>Fungi</taxon>
        <taxon>Dikarya</taxon>
        <taxon>Ascomycota</taxon>
        <taxon>Pezizomycotina</taxon>
        <taxon>Sordariomycetes</taxon>
        <taxon>Xylariomycetidae</taxon>
        <taxon>Xylariales</taxon>
        <taxon>Diatrypaceae</taxon>
        <taxon>Diatrype</taxon>
    </lineage>
</organism>
<feature type="compositionally biased region" description="Acidic residues" evidence="1">
    <location>
        <begin position="277"/>
        <end position="286"/>
    </location>
</feature>
<dbReference type="Proteomes" id="UP001320420">
    <property type="component" value="Unassembled WGS sequence"/>
</dbReference>
<feature type="compositionally biased region" description="Pro residues" evidence="1">
    <location>
        <begin position="216"/>
        <end position="225"/>
    </location>
</feature>
<evidence type="ECO:0000313" key="3">
    <source>
        <dbReference type="Proteomes" id="UP001320420"/>
    </source>
</evidence>
<dbReference type="AlphaFoldDB" id="A0AAN9YRG2"/>
<feature type="region of interest" description="Disordered" evidence="1">
    <location>
        <begin position="106"/>
        <end position="135"/>
    </location>
</feature>
<gene>
    <name evidence="2" type="ORF">SLS62_003425</name>
</gene>
<feature type="compositionally biased region" description="Pro residues" evidence="1">
    <location>
        <begin position="428"/>
        <end position="437"/>
    </location>
</feature>